<feature type="domain" description="Histidine kinase" evidence="13">
    <location>
        <begin position="195"/>
        <end position="420"/>
    </location>
</feature>
<proteinExistence type="predicted"/>
<dbReference type="InterPro" id="IPR004358">
    <property type="entry name" value="Sig_transdc_His_kin-like_C"/>
</dbReference>
<dbReference type="SUPFAM" id="SSF47384">
    <property type="entry name" value="Homodimeric domain of signal transducing histidine kinase"/>
    <property type="match status" value="1"/>
</dbReference>
<comment type="catalytic activity">
    <reaction evidence="1">
        <text>ATP + protein L-histidine = ADP + protein N-phospho-L-histidine.</text>
        <dbReference type="EC" id="2.7.13.3"/>
    </reaction>
</comment>
<dbReference type="SMART" id="SM00387">
    <property type="entry name" value="HATPase_c"/>
    <property type="match status" value="1"/>
</dbReference>
<dbReference type="InterPro" id="IPR013656">
    <property type="entry name" value="PAS_4"/>
</dbReference>
<keyword evidence="15" id="KW-1185">Reference proteome</keyword>
<evidence type="ECO:0000256" key="1">
    <source>
        <dbReference type="ARBA" id="ARBA00000085"/>
    </source>
</evidence>
<evidence type="ECO:0000256" key="6">
    <source>
        <dbReference type="ARBA" id="ARBA00022679"/>
    </source>
</evidence>
<keyword evidence="5" id="KW-0597">Phosphoprotein</keyword>
<evidence type="ECO:0000256" key="5">
    <source>
        <dbReference type="ARBA" id="ARBA00022553"/>
    </source>
</evidence>
<comment type="subcellular location">
    <subcellularLocation>
        <location evidence="2">Cell membrane</location>
    </subcellularLocation>
</comment>
<dbReference type="PANTHER" id="PTHR45453">
    <property type="entry name" value="PHOSPHATE REGULON SENSOR PROTEIN PHOR"/>
    <property type="match status" value="1"/>
</dbReference>
<dbReference type="PROSITE" id="PS50109">
    <property type="entry name" value="HIS_KIN"/>
    <property type="match status" value="1"/>
</dbReference>
<dbReference type="InterPro" id="IPR003594">
    <property type="entry name" value="HATPase_dom"/>
</dbReference>
<dbReference type="FunFam" id="1.10.287.130:FF:000008">
    <property type="entry name" value="Two-component sensor histidine kinase"/>
    <property type="match status" value="1"/>
</dbReference>
<dbReference type="InterPro" id="IPR003661">
    <property type="entry name" value="HisK_dim/P_dom"/>
</dbReference>
<evidence type="ECO:0000256" key="10">
    <source>
        <dbReference type="ARBA" id="ARBA00023012"/>
    </source>
</evidence>
<dbReference type="InterPro" id="IPR000014">
    <property type="entry name" value="PAS"/>
</dbReference>
<dbReference type="PANTHER" id="PTHR45453:SF1">
    <property type="entry name" value="PHOSPHATE REGULON SENSOR PROTEIN PHOR"/>
    <property type="match status" value="1"/>
</dbReference>
<keyword evidence="11 12" id="KW-0472">Membrane</keyword>
<evidence type="ECO:0000256" key="7">
    <source>
        <dbReference type="ARBA" id="ARBA00022741"/>
    </source>
</evidence>
<dbReference type="GO" id="GO:0005524">
    <property type="term" value="F:ATP binding"/>
    <property type="evidence" value="ECO:0007669"/>
    <property type="project" value="UniProtKB-KW"/>
</dbReference>
<evidence type="ECO:0000256" key="11">
    <source>
        <dbReference type="ARBA" id="ARBA00023136"/>
    </source>
</evidence>
<dbReference type="InterPro" id="IPR005467">
    <property type="entry name" value="His_kinase_dom"/>
</dbReference>
<evidence type="ECO:0000313" key="15">
    <source>
        <dbReference type="Proteomes" id="UP000246132"/>
    </source>
</evidence>
<dbReference type="InterPro" id="IPR050351">
    <property type="entry name" value="BphY/WalK/GraS-like"/>
</dbReference>
<dbReference type="GO" id="GO:0016036">
    <property type="term" value="P:cellular response to phosphate starvation"/>
    <property type="evidence" value="ECO:0007669"/>
    <property type="project" value="TreeGrafter"/>
</dbReference>
<keyword evidence="4" id="KW-1003">Cell membrane</keyword>
<dbReference type="GO" id="GO:0004721">
    <property type="term" value="F:phosphoprotein phosphatase activity"/>
    <property type="evidence" value="ECO:0007669"/>
    <property type="project" value="TreeGrafter"/>
</dbReference>
<sequence length="436" mass="47878">MRLSAMRRRLVSHRFPLAAALVLFGMLVARGNVSLPLFLALSAAMLAVCLLAPVRTVSERRRAASGTDGVRALETAPFAAALDGIPDPVLLIDRRGAVRHANLQYQRMLGAMRPGASVQIRFRSPEVLEMIQSALAGGAPGPVEFLERSPREHWFLLSISALASGADRRGGFLLHFRDLSELRRAERMRTDFIANASHELRTPLASLAGFIETLAGPARDDEGARDRFLAIMHEQAERMSRLIDDLLSLSRFETALGRSDFARVDLIDILVHVVGAFQPMAGRNDIAIALDRAALPDDRVFIHGSRDELIQLFENLVENAIKYGGDGGRVEIIATPAELGGMPATSIEVRDHGPGIESEHIPRLTERFYRVDVETSRGKQGTGLGLAIVKHIVTRHEGRLTIMSRPGEGTRVYVIFPAMVADNVDQNPEKDEKTET</sequence>
<evidence type="ECO:0000256" key="4">
    <source>
        <dbReference type="ARBA" id="ARBA00022475"/>
    </source>
</evidence>
<feature type="transmembrane region" description="Helical" evidence="12">
    <location>
        <begin position="35"/>
        <end position="54"/>
    </location>
</feature>
<keyword evidence="8" id="KW-0418">Kinase</keyword>
<dbReference type="Gene3D" id="3.30.565.10">
    <property type="entry name" value="Histidine kinase-like ATPase, C-terminal domain"/>
    <property type="match status" value="1"/>
</dbReference>
<dbReference type="Pfam" id="PF00512">
    <property type="entry name" value="HisKA"/>
    <property type="match status" value="1"/>
</dbReference>
<keyword evidence="7" id="KW-0547">Nucleotide-binding</keyword>
<accession>A0A3A8AD96</accession>
<dbReference type="Gene3D" id="1.10.287.130">
    <property type="match status" value="1"/>
</dbReference>
<dbReference type="OrthoDB" id="9813151at2"/>
<dbReference type="GO" id="GO:0000155">
    <property type="term" value="F:phosphorelay sensor kinase activity"/>
    <property type="evidence" value="ECO:0007669"/>
    <property type="project" value="InterPro"/>
</dbReference>
<name>A0A3A8AD96_9HYPH</name>
<evidence type="ECO:0000256" key="8">
    <source>
        <dbReference type="ARBA" id="ARBA00022777"/>
    </source>
</evidence>
<dbReference type="Gene3D" id="3.30.450.20">
    <property type="entry name" value="PAS domain"/>
    <property type="match status" value="1"/>
</dbReference>
<comment type="caution">
    <text evidence="14">The sequence shown here is derived from an EMBL/GenBank/DDBJ whole genome shotgun (WGS) entry which is preliminary data.</text>
</comment>
<keyword evidence="6" id="KW-0808">Transferase</keyword>
<dbReference type="EMBL" id="QFWV02000004">
    <property type="protein sequence ID" value="RKF07876.1"/>
    <property type="molecule type" value="Genomic_DNA"/>
</dbReference>
<keyword evidence="12" id="KW-1133">Transmembrane helix</keyword>
<protein>
    <recommendedName>
        <fullName evidence="3">histidine kinase</fullName>
        <ecNumber evidence="3">2.7.13.3</ecNumber>
    </recommendedName>
</protein>
<dbReference type="SMART" id="SM00388">
    <property type="entry name" value="HisKA"/>
    <property type="match status" value="1"/>
</dbReference>
<reference evidence="14 15" key="1">
    <citation type="journal article" date="2018" name="Int. J. Syst. Bacteriol.">
        <title>Oceaniradius stylonemae gen. nov., sp. nov., isolated from a red alga, Stylonema cornu-cervi.</title>
        <authorList>
            <person name="Jeong S."/>
        </authorList>
    </citation>
    <scope>NUCLEOTIDE SEQUENCE [LARGE SCALE GENOMIC DNA]</scope>
    <source>
        <strain evidence="14 15">StC1</strain>
    </source>
</reference>
<dbReference type="InterPro" id="IPR036097">
    <property type="entry name" value="HisK_dim/P_sf"/>
</dbReference>
<evidence type="ECO:0000256" key="12">
    <source>
        <dbReference type="SAM" id="Phobius"/>
    </source>
</evidence>
<evidence type="ECO:0000256" key="2">
    <source>
        <dbReference type="ARBA" id="ARBA00004236"/>
    </source>
</evidence>
<dbReference type="CDD" id="cd00082">
    <property type="entry name" value="HisKA"/>
    <property type="match status" value="1"/>
</dbReference>
<gene>
    <name evidence="14" type="ORF">DEM25_004665</name>
</gene>
<dbReference type="CDD" id="cd00075">
    <property type="entry name" value="HATPase"/>
    <property type="match status" value="1"/>
</dbReference>
<evidence type="ECO:0000313" key="14">
    <source>
        <dbReference type="EMBL" id="RKF07876.1"/>
    </source>
</evidence>
<dbReference type="Proteomes" id="UP000246132">
    <property type="component" value="Unassembled WGS sequence"/>
</dbReference>
<dbReference type="SUPFAM" id="SSF55874">
    <property type="entry name" value="ATPase domain of HSP90 chaperone/DNA topoisomerase II/histidine kinase"/>
    <property type="match status" value="1"/>
</dbReference>
<dbReference type="Pfam" id="PF08448">
    <property type="entry name" value="PAS_4"/>
    <property type="match status" value="1"/>
</dbReference>
<dbReference type="AlphaFoldDB" id="A0A3A8AD96"/>
<dbReference type="InterPro" id="IPR036890">
    <property type="entry name" value="HATPase_C_sf"/>
</dbReference>
<dbReference type="PRINTS" id="PR00344">
    <property type="entry name" value="BCTRLSENSOR"/>
</dbReference>
<dbReference type="SUPFAM" id="SSF55785">
    <property type="entry name" value="PYP-like sensor domain (PAS domain)"/>
    <property type="match status" value="1"/>
</dbReference>
<evidence type="ECO:0000259" key="13">
    <source>
        <dbReference type="PROSITE" id="PS50109"/>
    </source>
</evidence>
<organism evidence="14 15">
    <name type="scientific">Oceaniradius stylonematis</name>
    <dbReference type="NCBI Taxonomy" id="2184161"/>
    <lineage>
        <taxon>Bacteria</taxon>
        <taxon>Pseudomonadati</taxon>
        <taxon>Pseudomonadota</taxon>
        <taxon>Alphaproteobacteria</taxon>
        <taxon>Hyphomicrobiales</taxon>
        <taxon>Ahrensiaceae</taxon>
        <taxon>Oceaniradius</taxon>
    </lineage>
</organism>
<dbReference type="GO" id="GO:0005886">
    <property type="term" value="C:plasma membrane"/>
    <property type="evidence" value="ECO:0007669"/>
    <property type="project" value="UniProtKB-SubCell"/>
</dbReference>
<dbReference type="InterPro" id="IPR035965">
    <property type="entry name" value="PAS-like_dom_sf"/>
</dbReference>
<evidence type="ECO:0000256" key="9">
    <source>
        <dbReference type="ARBA" id="ARBA00022840"/>
    </source>
</evidence>
<dbReference type="Pfam" id="PF02518">
    <property type="entry name" value="HATPase_c"/>
    <property type="match status" value="1"/>
</dbReference>
<keyword evidence="9" id="KW-0067">ATP-binding</keyword>
<dbReference type="EC" id="2.7.13.3" evidence="3"/>
<keyword evidence="12" id="KW-0812">Transmembrane</keyword>
<dbReference type="FunFam" id="3.30.565.10:FF:000006">
    <property type="entry name" value="Sensor histidine kinase WalK"/>
    <property type="match status" value="1"/>
</dbReference>
<evidence type="ECO:0000256" key="3">
    <source>
        <dbReference type="ARBA" id="ARBA00012438"/>
    </source>
</evidence>
<dbReference type="CDD" id="cd00130">
    <property type="entry name" value="PAS"/>
    <property type="match status" value="1"/>
</dbReference>
<keyword evidence="10" id="KW-0902">Two-component regulatory system</keyword>